<protein>
    <submittedName>
        <fullName evidence="1">Uncharacterized protein</fullName>
    </submittedName>
</protein>
<accession>A0A1I3XRV8</accession>
<dbReference type="STRING" id="1884381.SAMN05518846_11027"/>
<reference evidence="2" key="1">
    <citation type="submission" date="2016-10" db="EMBL/GenBank/DDBJ databases">
        <authorList>
            <person name="Varghese N."/>
            <person name="Submissions S."/>
        </authorList>
    </citation>
    <scope>NUCLEOTIDE SEQUENCE [LARGE SCALE GENOMIC DNA]</scope>
    <source>
        <strain evidence="2">OK042</strain>
    </source>
</reference>
<sequence>MPDQRPKQAKKDLPEYFYFDISDEGHENLLQRELEEANTNPLSPLEEVTKIEY</sequence>
<proteinExistence type="predicted"/>
<organism evidence="1 2">
    <name type="scientific">Brevibacillus centrosporus</name>
    <dbReference type="NCBI Taxonomy" id="54910"/>
    <lineage>
        <taxon>Bacteria</taxon>
        <taxon>Bacillati</taxon>
        <taxon>Bacillota</taxon>
        <taxon>Bacilli</taxon>
        <taxon>Bacillales</taxon>
        <taxon>Paenibacillaceae</taxon>
        <taxon>Brevibacillus</taxon>
    </lineage>
</organism>
<dbReference type="AlphaFoldDB" id="A0A1I3XRV8"/>
<keyword evidence="2" id="KW-1185">Reference proteome</keyword>
<gene>
    <name evidence="1" type="ORF">SAMN05518846_11027</name>
</gene>
<dbReference type="Proteomes" id="UP000198915">
    <property type="component" value="Unassembled WGS sequence"/>
</dbReference>
<dbReference type="EMBL" id="FORT01000010">
    <property type="protein sequence ID" value="SFK21726.1"/>
    <property type="molecule type" value="Genomic_DNA"/>
</dbReference>
<evidence type="ECO:0000313" key="1">
    <source>
        <dbReference type="EMBL" id="SFK21726.1"/>
    </source>
</evidence>
<name>A0A1I3XRV8_9BACL</name>
<dbReference type="RefSeq" id="WP_175530543.1">
    <property type="nucleotide sequence ID" value="NZ_FORT01000010.1"/>
</dbReference>
<evidence type="ECO:0000313" key="2">
    <source>
        <dbReference type="Proteomes" id="UP000198915"/>
    </source>
</evidence>